<name>A0A7C9R9Z8_9HYPH</name>
<evidence type="ECO:0000256" key="1">
    <source>
        <dbReference type="ARBA" id="ARBA00010928"/>
    </source>
</evidence>
<sequence>MANANGSANGGFEPDVKVRAKEFRIGCIGAGMIMAECHLAAYKEADFPVVAIASRTRANAQKVADRWSIPTVHDTPEKLIEDTQVEIIDLAFPPDQQPALIRHALKQPHVKAILAQKPLALSLDEARKLRDEAKAAGKILSVNQNMRYDQSMRVLKQIIEQGALGEIVFAQIDMHAIPHWQGFLEEYDRLTLSNMSVHHLDALRFLFGDPDEITTLTRKDPRTTFDHSDGIVVSTLRFPSGVLALSLEDVWSGPRQEGYKDDQHITWRVEGTLGTAKGTIGWPTGTASTLSYASATTTGGEWVSPSWETMWFPHAFIGVMEQLQHALKSDEAPALTVADNVKTMALIEAGYRSIAEGRTVRLSEIAID</sequence>
<evidence type="ECO:0000259" key="3">
    <source>
        <dbReference type="Pfam" id="PF01408"/>
    </source>
</evidence>
<dbReference type="PANTHER" id="PTHR43708">
    <property type="entry name" value="CONSERVED EXPRESSED OXIDOREDUCTASE (EUROFUNG)"/>
    <property type="match status" value="1"/>
</dbReference>
<dbReference type="Pfam" id="PF01408">
    <property type="entry name" value="GFO_IDH_MocA"/>
    <property type="match status" value="1"/>
</dbReference>
<feature type="domain" description="Gfo/Idh/MocA-like oxidoreductase N-terminal" evidence="3">
    <location>
        <begin position="23"/>
        <end position="143"/>
    </location>
</feature>
<organism evidence="5 6">
    <name type="scientific">Mesorhizobium zhangyense</name>
    <dbReference type="NCBI Taxonomy" id="1776730"/>
    <lineage>
        <taxon>Bacteria</taxon>
        <taxon>Pseudomonadati</taxon>
        <taxon>Pseudomonadota</taxon>
        <taxon>Alphaproteobacteria</taxon>
        <taxon>Hyphomicrobiales</taxon>
        <taxon>Phyllobacteriaceae</taxon>
        <taxon>Mesorhizobium</taxon>
    </lineage>
</organism>
<dbReference type="SUPFAM" id="SSF51735">
    <property type="entry name" value="NAD(P)-binding Rossmann-fold domains"/>
    <property type="match status" value="1"/>
</dbReference>
<dbReference type="EMBL" id="JAAKZG010000004">
    <property type="protein sequence ID" value="NGN41833.1"/>
    <property type="molecule type" value="Genomic_DNA"/>
</dbReference>
<protein>
    <submittedName>
        <fullName evidence="5">Gfo/Idh/MocA family oxidoreductase</fullName>
    </submittedName>
</protein>
<evidence type="ECO:0000313" key="5">
    <source>
        <dbReference type="EMBL" id="NGN41833.1"/>
    </source>
</evidence>
<evidence type="ECO:0000256" key="2">
    <source>
        <dbReference type="ARBA" id="ARBA00023002"/>
    </source>
</evidence>
<evidence type="ECO:0000259" key="4">
    <source>
        <dbReference type="Pfam" id="PF02894"/>
    </source>
</evidence>
<dbReference type="Gene3D" id="3.30.360.10">
    <property type="entry name" value="Dihydrodipicolinate Reductase, domain 2"/>
    <property type="match status" value="1"/>
</dbReference>
<dbReference type="GO" id="GO:0016491">
    <property type="term" value="F:oxidoreductase activity"/>
    <property type="evidence" value="ECO:0007669"/>
    <property type="project" value="UniProtKB-KW"/>
</dbReference>
<accession>A0A7C9R9Z8</accession>
<dbReference type="PANTHER" id="PTHR43708:SF5">
    <property type="entry name" value="CONSERVED EXPRESSED OXIDOREDUCTASE (EUROFUNG)-RELATED"/>
    <property type="match status" value="1"/>
</dbReference>
<keyword evidence="2" id="KW-0560">Oxidoreductase</keyword>
<gene>
    <name evidence="5" type="ORF">G6N74_12205</name>
</gene>
<dbReference type="RefSeq" id="WP_165117616.1">
    <property type="nucleotide sequence ID" value="NZ_JAAKZG010000004.1"/>
</dbReference>
<dbReference type="Pfam" id="PF02894">
    <property type="entry name" value="GFO_IDH_MocA_C"/>
    <property type="match status" value="1"/>
</dbReference>
<keyword evidence="6" id="KW-1185">Reference proteome</keyword>
<proteinExistence type="inferred from homology"/>
<dbReference type="InterPro" id="IPR036291">
    <property type="entry name" value="NAD(P)-bd_dom_sf"/>
</dbReference>
<reference evidence="5 6" key="1">
    <citation type="submission" date="2020-02" db="EMBL/GenBank/DDBJ databases">
        <title>Genome sequence of the type strain CGMCC 1.15528 of Mesorhizobium zhangyense.</title>
        <authorList>
            <person name="Gao J."/>
            <person name="Sun J."/>
        </authorList>
    </citation>
    <scope>NUCLEOTIDE SEQUENCE [LARGE SCALE GENOMIC DNA]</scope>
    <source>
        <strain evidence="5 6">CGMCC 1.15528</strain>
    </source>
</reference>
<dbReference type="AlphaFoldDB" id="A0A7C9R9Z8"/>
<dbReference type="InterPro" id="IPR004104">
    <property type="entry name" value="Gfo/Idh/MocA-like_OxRdtase_C"/>
</dbReference>
<dbReference type="Proteomes" id="UP000481252">
    <property type="component" value="Unassembled WGS sequence"/>
</dbReference>
<evidence type="ECO:0000313" key="6">
    <source>
        <dbReference type="Proteomes" id="UP000481252"/>
    </source>
</evidence>
<comment type="similarity">
    <text evidence="1">Belongs to the Gfo/Idh/MocA family.</text>
</comment>
<dbReference type="SUPFAM" id="SSF55347">
    <property type="entry name" value="Glyceraldehyde-3-phosphate dehydrogenase-like, C-terminal domain"/>
    <property type="match status" value="1"/>
</dbReference>
<feature type="domain" description="Gfo/Idh/MocA-like oxidoreductase C-terminal" evidence="4">
    <location>
        <begin position="156"/>
        <end position="362"/>
    </location>
</feature>
<dbReference type="GO" id="GO:0000166">
    <property type="term" value="F:nucleotide binding"/>
    <property type="evidence" value="ECO:0007669"/>
    <property type="project" value="InterPro"/>
</dbReference>
<dbReference type="InterPro" id="IPR000683">
    <property type="entry name" value="Gfo/Idh/MocA-like_OxRdtase_N"/>
</dbReference>
<dbReference type="Gene3D" id="3.40.50.720">
    <property type="entry name" value="NAD(P)-binding Rossmann-like Domain"/>
    <property type="match status" value="1"/>
</dbReference>
<comment type="caution">
    <text evidence="5">The sequence shown here is derived from an EMBL/GenBank/DDBJ whole genome shotgun (WGS) entry which is preliminary data.</text>
</comment>
<dbReference type="InterPro" id="IPR051317">
    <property type="entry name" value="Gfo/Idh/MocA_oxidoreduct"/>
</dbReference>